<dbReference type="InterPro" id="IPR027417">
    <property type="entry name" value="P-loop_NTPase"/>
</dbReference>
<dbReference type="EMBL" id="CP061800">
    <property type="protein sequence ID" value="QTA90865.1"/>
    <property type="molecule type" value="Genomic_DNA"/>
</dbReference>
<dbReference type="Pfam" id="PF14516">
    <property type="entry name" value="AAA_35"/>
    <property type="match status" value="1"/>
</dbReference>
<organism evidence="1 2">
    <name type="scientific">Desulfonema magnum</name>
    <dbReference type="NCBI Taxonomy" id="45655"/>
    <lineage>
        <taxon>Bacteria</taxon>
        <taxon>Pseudomonadati</taxon>
        <taxon>Thermodesulfobacteriota</taxon>
        <taxon>Desulfobacteria</taxon>
        <taxon>Desulfobacterales</taxon>
        <taxon>Desulfococcaceae</taxon>
        <taxon>Desulfonema</taxon>
    </lineage>
</organism>
<dbReference type="Gene3D" id="3.40.50.300">
    <property type="entry name" value="P-loop containing nucleotide triphosphate hydrolases"/>
    <property type="match status" value="1"/>
</dbReference>
<protein>
    <submittedName>
        <fullName evidence="1">P-loop containing</fullName>
    </submittedName>
</protein>
<reference evidence="1" key="1">
    <citation type="journal article" date="2021" name="Microb. Physiol.">
        <title>Proteogenomic Insights into the Physiology of Marine, Sulfate-Reducing, Filamentous Desulfonema limicola and Desulfonema magnum.</title>
        <authorList>
            <person name="Schnaars V."/>
            <person name="Wohlbrand L."/>
            <person name="Scheve S."/>
            <person name="Hinrichs C."/>
            <person name="Reinhardt R."/>
            <person name="Rabus R."/>
        </authorList>
    </citation>
    <scope>NUCLEOTIDE SEQUENCE</scope>
    <source>
        <strain evidence="1">4be13</strain>
    </source>
</reference>
<evidence type="ECO:0000313" key="2">
    <source>
        <dbReference type="Proteomes" id="UP000663722"/>
    </source>
</evidence>
<dbReference type="Proteomes" id="UP000663722">
    <property type="component" value="Chromosome"/>
</dbReference>
<dbReference type="AlphaFoldDB" id="A0A975BTH2"/>
<name>A0A975BTH2_9BACT</name>
<accession>A0A975BTH2</accession>
<keyword evidence="2" id="KW-1185">Reference proteome</keyword>
<dbReference type="RefSeq" id="WP_207678873.1">
    <property type="nucleotide sequence ID" value="NZ_CP061800.1"/>
</dbReference>
<proteinExistence type="predicted"/>
<dbReference type="KEGG" id="dmm:dnm_069270"/>
<evidence type="ECO:0000313" key="1">
    <source>
        <dbReference type="EMBL" id="QTA90865.1"/>
    </source>
</evidence>
<gene>
    <name evidence="1" type="ORF">dnm_069270</name>
</gene>
<dbReference type="SUPFAM" id="SSF52540">
    <property type="entry name" value="P-loop containing nucleoside triphosphate hydrolases"/>
    <property type="match status" value="1"/>
</dbReference>
<sequence>MRKFSSYGPVNTKLHYYVPRKALIDKGYNQLIGDEPDEGGHYITVWASRQCGKTWIMNKVFHRLRKDERFHVIKLELESLKNENNVNDIVNAIADELADELDNDAVHADSLKTFENVFRKNILGKPLILILDEFDALPEDAISGIASVFRNIYIHRQNDPKPAWEKKYLLHGVALIGVRSVLGIENVKGSPFNIQRSLHIPNLKPEETESMFRWYEQESGRKVEQEVIDRIFYETQGQPGLVSWFGELLTEGYESYEPDPEKTVTVSDFEEVYSDAVDALPNNNILNIISKARQEPYKELTLELFRTSEKVPFKFDNPRLNFLYMNGVVTREKSRGKNYVRFPCPFVQKRLFNYFSHELFPNMGTIYEPFEDTDDIVTEYTLNVKNLMGRYEKHLQKNRDWMLRDAPRRSDLRIYEAVFHFNLYEYLVRFFGSYDTKVWPEFPTGNGKVDILIEHGEKLYALELKSYKDKPAYRMALDQAVQYGKELSLNVIYLVVFVEHINDKYRHKYERDYPDKNTGVTVVPVFVATGN</sequence>